<accession>A0A2M7G222</accession>
<feature type="region of interest" description="Disordered" evidence="1">
    <location>
        <begin position="1"/>
        <end position="29"/>
    </location>
</feature>
<dbReference type="EMBL" id="PFFQ01000044">
    <property type="protein sequence ID" value="PIW15814.1"/>
    <property type="molecule type" value="Genomic_DNA"/>
</dbReference>
<evidence type="ECO:0000313" key="2">
    <source>
        <dbReference type="EMBL" id="PIW15814.1"/>
    </source>
</evidence>
<feature type="compositionally biased region" description="Polar residues" evidence="1">
    <location>
        <begin position="260"/>
        <end position="269"/>
    </location>
</feature>
<feature type="region of interest" description="Disordered" evidence="1">
    <location>
        <begin position="239"/>
        <end position="269"/>
    </location>
</feature>
<gene>
    <name evidence="2" type="ORF">COW36_15840</name>
</gene>
<feature type="compositionally biased region" description="Low complexity" evidence="1">
    <location>
        <begin position="241"/>
        <end position="257"/>
    </location>
</feature>
<reference evidence="2 3" key="1">
    <citation type="submission" date="2017-09" db="EMBL/GenBank/DDBJ databases">
        <title>Depth-based differentiation of microbial function through sediment-hosted aquifers and enrichment of novel symbionts in the deep terrestrial subsurface.</title>
        <authorList>
            <person name="Probst A.J."/>
            <person name="Ladd B."/>
            <person name="Jarett J.K."/>
            <person name="Geller-Mcgrath D.E."/>
            <person name="Sieber C.M."/>
            <person name="Emerson J.B."/>
            <person name="Anantharaman K."/>
            <person name="Thomas B.C."/>
            <person name="Malmstrom R."/>
            <person name="Stieglmeier M."/>
            <person name="Klingl A."/>
            <person name="Woyke T."/>
            <person name="Ryan C.M."/>
            <person name="Banfield J.F."/>
        </authorList>
    </citation>
    <scope>NUCLEOTIDE SEQUENCE [LARGE SCALE GENOMIC DNA]</scope>
    <source>
        <strain evidence="2">CG17_big_fil_post_rev_8_21_14_2_50_48_46</strain>
    </source>
</reference>
<evidence type="ECO:0000256" key="1">
    <source>
        <dbReference type="SAM" id="MobiDB-lite"/>
    </source>
</evidence>
<proteinExistence type="predicted"/>
<feature type="region of interest" description="Disordered" evidence="1">
    <location>
        <begin position="182"/>
        <end position="201"/>
    </location>
</feature>
<comment type="caution">
    <text evidence="2">The sequence shown here is derived from an EMBL/GenBank/DDBJ whole genome shotgun (WGS) entry which is preliminary data.</text>
</comment>
<dbReference type="AlphaFoldDB" id="A0A2M7G222"/>
<sequence>MEVPGLNPLQNRGPIQGPSSPVTPQPGVPDLILNAPGGRTAPAAPQAPAQAPYQAPAQAIVQHSTQNIMNALMEMGVNPSNQNMSIAQNLANYGHPVSNQTLQIVQQALSGLPDRSATTIEAAVILLTQELPVNSQTVMALKQLMNGQPLPQQLQNLPQNLAPVLQQMQNLPPIPAPIPALTNAPQNLALPPGQTTANAEGLPTQTATTGQANATVQANAPAQTSTAAQQGVQTATGLAQASVPNASSPAGSPAALAQTGLPQSGQTPTLTNSQVAASQAPSSQAITQIAVQSSAVQQVAGQAQAIENRGDGVSKTTQQSTAQKIQAIENGENRQQALEAVSSVEGGKSSSQSLNINQHLPQAYAKQEQSALEQLYLHLTGGDPSTLEKLNAGAAKQVMSTDEGLFQMLRLLGDILQLSSHLSENMQLKDYQQLFIQHQQLQQLTGLLEQKVHSFQRLFHSLFPELAKEIQQHLHTDGLDIFSKLAQLIENNQAELKAQLKHLGGDAEKQQLLNTLRDLLEQVGFQIDKVQANLVAREMLSQNQPIQCIPLMVHANQESYPAELYIRQDYDPKDPQQGPDGNLPLHITLTLETKNMGRISVDMSSLKSDLSLNLKVLTRRVKIAVDERLDELQKRIEKQGNYSLSHLNCVVEPDLETRQSMLLPPKRSVRSLRRVEGVV</sequence>
<evidence type="ECO:0000313" key="3">
    <source>
        <dbReference type="Proteomes" id="UP000231019"/>
    </source>
</evidence>
<protein>
    <submittedName>
        <fullName evidence="2">Uncharacterized protein</fullName>
    </submittedName>
</protein>
<name>A0A2M7G222_9BACT</name>
<dbReference type="Proteomes" id="UP000231019">
    <property type="component" value="Unassembled WGS sequence"/>
</dbReference>
<organism evidence="2 3">
    <name type="scientific">bacterium (Candidatus Blackallbacteria) CG17_big_fil_post_rev_8_21_14_2_50_48_46</name>
    <dbReference type="NCBI Taxonomy" id="2014261"/>
    <lineage>
        <taxon>Bacteria</taxon>
        <taxon>Candidatus Blackallbacteria</taxon>
    </lineage>
</organism>